<comment type="caution">
    <text evidence="2">The sequence shown here is derived from an EMBL/GenBank/DDBJ whole genome shotgun (WGS) entry which is preliminary data.</text>
</comment>
<evidence type="ECO:0008006" key="4">
    <source>
        <dbReference type="Google" id="ProtNLM"/>
    </source>
</evidence>
<name>A0A0R0CSV7_9GAMM</name>
<dbReference type="EMBL" id="LDJK01000059">
    <property type="protein sequence ID" value="KRG73036.1"/>
    <property type="molecule type" value="Genomic_DNA"/>
</dbReference>
<evidence type="ECO:0000313" key="3">
    <source>
        <dbReference type="Proteomes" id="UP000051386"/>
    </source>
</evidence>
<keyword evidence="3" id="KW-1185">Reference proteome</keyword>
<sequence>MTDSRWISMAIVAIVLLATLRLLLQQRRGVRLPPLRLVALLVLQALAGGLLLLALVPPQHSAPRHALTLLTAGAAQAPALADDAATVFALPESDARPGIARVADLATALRQHPGTERLTLVGDGLAARDRDTPLPAQVQLRLSPAPRGWVGLQAPAITPPGAVFSVRARAQGVPDGRAELLDPAGQVVARAALDARGGARLDGVARVVGRTLFQLRLLDASDHRVDSIPVPLQVEAPAPVRMLMLAGAPGPEAKYLRRWAADAGVELQFQSSVGAGVMLGDAPVALAPARLAATDVLLLDERSLAALGAAQRSAVQQALRDGLGVLVRSAGPLPDTARQTLRGWGLAVTGNGQAAALKLAGEAQAELLPARRGPRAPAAAATQWMAEADARSHLAEVPVLEQLALRVAGAQPLLQDADGAAIGGWRASGRGRIGLLPVTDSYRAVLAGRDDRHAELWSSVVGLVARPVAAAPAVQVTTDTPWAGERVVLCGVAAGTRVHGSAEAAPETLVVDPASGAQRCAAWWPRQAGWHELVQGEVRQAIYVFDRADAAALHRQQLRDSTALRVAGGHGQMSAATQQVPGARWPWLLAFVLVAGVLWWLERRTPATDR</sequence>
<dbReference type="RefSeq" id="WP_057508956.1">
    <property type="nucleotide sequence ID" value="NZ_LDJK01000059.1"/>
</dbReference>
<feature type="transmembrane region" description="Helical" evidence="1">
    <location>
        <begin position="585"/>
        <end position="601"/>
    </location>
</feature>
<protein>
    <recommendedName>
        <fullName evidence="4">Carboxypeptidase regulatory-like domain-containing protein</fullName>
    </recommendedName>
</protein>
<feature type="transmembrane region" description="Helical" evidence="1">
    <location>
        <begin position="36"/>
        <end position="56"/>
    </location>
</feature>
<proteinExistence type="predicted"/>
<keyword evidence="1" id="KW-0472">Membrane</keyword>
<organism evidence="2 3">
    <name type="scientific">Stenotrophomonas chelatiphaga</name>
    <dbReference type="NCBI Taxonomy" id="517011"/>
    <lineage>
        <taxon>Bacteria</taxon>
        <taxon>Pseudomonadati</taxon>
        <taxon>Pseudomonadota</taxon>
        <taxon>Gammaproteobacteria</taxon>
        <taxon>Lysobacterales</taxon>
        <taxon>Lysobacteraceae</taxon>
        <taxon>Stenotrophomonas</taxon>
    </lineage>
</organism>
<feature type="transmembrane region" description="Helical" evidence="1">
    <location>
        <begin position="6"/>
        <end position="24"/>
    </location>
</feature>
<dbReference type="PATRIC" id="fig|517011.3.peg.2439"/>
<keyword evidence="1" id="KW-1133">Transmembrane helix</keyword>
<evidence type="ECO:0000313" key="2">
    <source>
        <dbReference type="EMBL" id="KRG73036.1"/>
    </source>
</evidence>
<reference evidence="2 3" key="1">
    <citation type="submission" date="2015-05" db="EMBL/GenBank/DDBJ databases">
        <title>Genome sequencing and analysis of members of genus Stenotrophomonas.</title>
        <authorList>
            <person name="Patil P.P."/>
            <person name="Midha S."/>
            <person name="Patil P.B."/>
        </authorList>
    </citation>
    <scope>NUCLEOTIDE SEQUENCE [LARGE SCALE GENOMIC DNA]</scope>
    <source>
        <strain evidence="2 3">DSM 21508</strain>
    </source>
</reference>
<dbReference type="Proteomes" id="UP000051386">
    <property type="component" value="Unassembled WGS sequence"/>
</dbReference>
<accession>A0A0R0CSV7</accession>
<keyword evidence="1" id="KW-0812">Transmembrane</keyword>
<gene>
    <name evidence="2" type="ORF">ABB28_12690</name>
</gene>
<evidence type="ECO:0000256" key="1">
    <source>
        <dbReference type="SAM" id="Phobius"/>
    </source>
</evidence>
<dbReference type="AlphaFoldDB" id="A0A0R0CSV7"/>